<dbReference type="SUPFAM" id="SSF49410">
    <property type="entry name" value="Alpha-macroglobulin receptor domain"/>
    <property type="match status" value="1"/>
</dbReference>
<evidence type="ECO:0000259" key="12">
    <source>
        <dbReference type="SMART" id="SM01361"/>
    </source>
</evidence>
<feature type="region of interest" description="Disordered" evidence="8">
    <location>
        <begin position="29"/>
        <end position="50"/>
    </location>
</feature>
<evidence type="ECO:0000256" key="3">
    <source>
        <dbReference type="ARBA" id="ARBA00023157"/>
    </source>
</evidence>
<gene>
    <name evidence="13" type="ORF">PENTCL1PPCAC_14719</name>
</gene>
<dbReference type="Gene3D" id="2.60.40.2950">
    <property type="match status" value="1"/>
</dbReference>
<evidence type="ECO:0000256" key="5">
    <source>
        <dbReference type="ARBA" id="ARBA00057615"/>
    </source>
</evidence>
<dbReference type="EMBL" id="BTSX01000004">
    <property type="protein sequence ID" value="GMS92544.1"/>
    <property type="molecule type" value="Genomic_DNA"/>
</dbReference>
<organism evidence="13 14">
    <name type="scientific">Pristionchus entomophagus</name>
    <dbReference type="NCBI Taxonomy" id="358040"/>
    <lineage>
        <taxon>Eukaryota</taxon>
        <taxon>Metazoa</taxon>
        <taxon>Ecdysozoa</taxon>
        <taxon>Nematoda</taxon>
        <taxon>Chromadorea</taxon>
        <taxon>Rhabditida</taxon>
        <taxon>Rhabditina</taxon>
        <taxon>Diplogasteromorpha</taxon>
        <taxon>Diplogasteroidea</taxon>
        <taxon>Neodiplogasteridae</taxon>
        <taxon>Pristionchus</taxon>
    </lineage>
</organism>
<dbReference type="Gene3D" id="2.60.40.1940">
    <property type="match status" value="1"/>
</dbReference>
<dbReference type="Gene3D" id="2.60.40.10">
    <property type="entry name" value="Immunoglobulins"/>
    <property type="match status" value="2"/>
</dbReference>
<evidence type="ECO:0000256" key="9">
    <source>
        <dbReference type="SAM" id="SignalP"/>
    </source>
</evidence>
<reference evidence="13" key="1">
    <citation type="submission" date="2023-10" db="EMBL/GenBank/DDBJ databases">
        <title>Genome assembly of Pristionchus species.</title>
        <authorList>
            <person name="Yoshida K."/>
            <person name="Sommer R.J."/>
        </authorList>
    </citation>
    <scope>NUCLEOTIDE SEQUENCE</scope>
    <source>
        <strain evidence="13">RS0144</strain>
    </source>
</reference>
<evidence type="ECO:0000256" key="7">
    <source>
        <dbReference type="ARBA" id="ARBA00078071"/>
    </source>
</evidence>
<feature type="domain" description="Alpha-2-macroglobulin" evidence="11">
    <location>
        <begin position="787"/>
        <end position="878"/>
    </location>
</feature>
<evidence type="ECO:0000313" key="13">
    <source>
        <dbReference type="EMBL" id="GMS92544.1"/>
    </source>
</evidence>
<feature type="non-terminal residue" evidence="13">
    <location>
        <position position="1516"/>
    </location>
</feature>
<dbReference type="SMART" id="SM01419">
    <property type="entry name" value="Thiol-ester_cl"/>
    <property type="match status" value="1"/>
</dbReference>
<keyword evidence="4" id="KW-0325">Glycoprotein</keyword>
<dbReference type="InterPro" id="IPR011626">
    <property type="entry name" value="Alpha-macroglobulin_TED"/>
</dbReference>
<feature type="signal peptide" evidence="9">
    <location>
        <begin position="1"/>
        <end position="20"/>
    </location>
</feature>
<dbReference type="Gene3D" id="2.60.120.1540">
    <property type="match status" value="1"/>
</dbReference>
<keyword evidence="2 9" id="KW-0732">Signal</keyword>
<dbReference type="Pfam" id="PF07677">
    <property type="entry name" value="A2M_recep"/>
    <property type="match status" value="1"/>
</dbReference>
<dbReference type="InterPro" id="IPR001599">
    <property type="entry name" value="Macroglobln_a2"/>
</dbReference>
<dbReference type="InterPro" id="IPR050473">
    <property type="entry name" value="A2M/Complement_sys"/>
</dbReference>
<dbReference type="InterPro" id="IPR047565">
    <property type="entry name" value="Alpha-macroglob_thiol-ester_cl"/>
</dbReference>
<dbReference type="PANTHER" id="PTHR11412">
    <property type="entry name" value="MACROGLOBULIN / COMPLEMENT"/>
    <property type="match status" value="1"/>
</dbReference>
<dbReference type="SMART" id="SM01361">
    <property type="entry name" value="A2M_recep"/>
    <property type="match status" value="1"/>
</dbReference>
<dbReference type="SUPFAM" id="SSF48239">
    <property type="entry name" value="Terpenoid cyclases/Protein prenyltransferases"/>
    <property type="match status" value="1"/>
</dbReference>
<keyword evidence="14" id="KW-1185">Reference proteome</keyword>
<comment type="caution">
    <text evidence="13">The sequence shown here is derived from an EMBL/GenBank/DDBJ whole genome shotgun (WGS) entry which is preliminary data.</text>
</comment>
<dbReference type="SMART" id="SM01359">
    <property type="entry name" value="A2M_N_2"/>
    <property type="match status" value="1"/>
</dbReference>
<dbReference type="PROSITE" id="PS00477">
    <property type="entry name" value="ALPHA_2_MACROGLOBULIN"/>
    <property type="match status" value="1"/>
</dbReference>
<dbReference type="Gene3D" id="2.60.40.1930">
    <property type="match status" value="2"/>
</dbReference>
<sequence length="1516" mass="166604">MRLFSSLPILLPFVIGLIRCDYVSTPSPSDEGALSIQPSPNASNLPVPSELPPNDIIPFPPIIDTTTEKAPEKIYNGTYLVVAPKTIRPDLPYAVSVNILKSSDEDHVVTVEIRTDENKTLAASGVDNVKQGVPQTITVGLITPDLLVSSNNYQVYVKGEASDGKLIFEESHSIEFNPKSLSIFVQTDKAIYKPGTSVKYRVIVVNPYLLPYADTVSVKIIDPSQNIISQQLDNALEKGVFSSELILASEPPLGDWLIQAETKSGTKYSKSFTVEKYVLPKFDVTVKPPSFITLNDDLTVLVDAKYTYGKGVAGKAKVSLDQPWPRWRPWIVDESGNWGPPEENTRIETTVKLNDMGEATIVFSNEQLKRNNLLFNDSGSTVKITATVTEDLTEIQRNGTAQVTVYRFDVKLVLEKQGETFKPALAYNAIVSLKQMDDTPVNETLPRRVQVVFIPENSFNVNRKCSSCSSQVEIVELDEHGTASISLEPPINCSSLRLEAAYDRSGNDNFNNTDINGYLYVDASKSPSLSFLQLVPDSEDPVQAGDTVSFTVKSTENIPMLTYQVMSRGAVLLAEQIAVDDDHATISFATTSEMAPKSRLIVYSVRPSNNEVLVDATDFKVDGLFKNNVSLSIDRDSAEPGQSVKFKVNTDPHSFVGLLTVDQSVLLLKSGNDITRDMVESDIEQYDTTTSGGGFRPWEFRKKRSVWFPWWGVGGRDAQSIFDNAGLVVLTDAYLYSEPSRIWEFAVDGGMMVPEMAPAPMEEATAMGAPAGGAAAPIRTRSFFPETWIWNNLESDDSGEVEYEATVPDTITSWITSAFAINENSGLGIAPTTSKLRVFRPFFIRLNLPYSVKRGEQFALQTQIFNYMDAEQDVTVTLKHEDGSGFEFLNRDGSTVNGSQSGGQNTRTITVPGGGVSKAVYFPILPTKIGNIRLNVEARSAAAGDAVDIPLLVEPEGYRVDRNVPIVIDLTNTSTFSRTIAFEWPTDVVEGSKYAKVEVIGDIMGPMLSNLDNLVQMPYGCGEQNMLNFVPNIVVLRYLKATNRGDATLEAKAIAYMQAGYQRELTYKRSDNSFSAFGNSDANGSTWLTAFVVRAFTEAKSYIFIDETIITNSIAFLNSQQMESGAFAEHGQVIHKDMQGGATGGGVTISAYVLLAMLENNITNDRAVAYVESQLDGIKNDAYSLSVVAYALKLADSNRTSDAFEMLNALKITGNDSTVHWSSSKGEAPTSTSDYFFQPRPVDVETTGYALLTYMLNGMTEDAVPIVRWLIQQRNAQGGFSSTQDTVVALNALGTYAEKAYSPDSEVTINVSNGADNETFSVTNANSIVLQSLELSNLDDDITLSAKGSGVVFAQVSYSYYRNTVKDDAPFYCSKDLKETRGGNRLELDLCCNYTRPGVKSNMAVAEIDALSGFLFDEENQSEMLSTKDVQRVEMEKDDTKINIYFNPLGGDPVCLSLYSDLQYQVSEQKPAQIRLFDYYDPVLELKSTYSTSAIPLSESCPDCWPEEVTITHSPT</sequence>
<dbReference type="InterPro" id="IPR041813">
    <property type="entry name" value="A2M_TED"/>
</dbReference>
<protein>
    <recommendedName>
        <fullName evidence="7">TEP1-F</fullName>
    </recommendedName>
</protein>
<dbReference type="InterPro" id="IPR002890">
    <property type="entry name" value="MG2"/>
</dbReference>
<evidence type="ECO:0000256" key="2">
    <source>
        <dbReference type="ARBA" id="ARBA00022729"/>
    </source>
</evidence>
<comment type="function">
    <text evidence="5">Binds covalently through a thioester bond to the pathogen surface resulting in pathogen clearance.</text>
</comment>
<feature type="compositionally biased region" description="Polar residues" evidence="8">
    <location>
        <begin position="36"/>
        <end position="46"/>
    </location>
</feature>
<accession>A0AAV5TFX4</accession>
<feature type="chain" id="PRO_5043797939" description="TEP1-F" evidence="9">
    <location>
        <begin position="21"/>
        <end position="1516"/>
    </location>
</feature>
<dbReference type="Gene3D" id="2.60.40.690">
    <property type="entry name" value="Alpha-macroglobulin, receptor-binding domain"/>
    <property type="match status" value="1"/>
</dbReference>
<dbReference type="Gene3D" id="1.50.10.20">
    <property type="match status" value="1"/>
</dbReference>
<dbReference type="Pfam" id="PF01835">
    <property type="entry name" value="MG2"/>
    <property type="match status" value="1"/>
</dbReference>
<evidence type="ECO:0000313" key="14">
    <source>
        <dbReference type="Proteomes" id="UP001432027"/>
    </source>
</evidence>
<feature type="domain" description="Alpha-macroglobulin receptor-binding" evidence="12">
    <location>
        <begin position="1401"/>
        <end position="1490"/>
    </location>
</feature>
<dbReference type="InterPro" id="IPR009048">
    <property type="entry name" value="A-macroglobulin_rcpt-bd"/>
</dbReference>
<dbReference type="InterPro" id="IPR013783">
    <property type="entry name" value="Ig-like_fold"/>
</dbReference>
<evidence type="ECO:0000256" key="8">
    <source>
        <dbReference type="SAM" id="MobiDB-lite"/>
    </source>
</evidence>
<dbReference type="InterPro" id="IPR041555">
    <property type="entry name" value="MG3"/>
</dbReference>
<dbReference type="Pfam" id="PF00207">
    <property type="entry name" value="A2M"/>
    <property type="match status" value="1"/>
</dbReference>
<dbReference type="InterPro" id="IPR011625">
    <property type="entry name" value="A2M_N_BRD"/>
</dbReference>
<keyword evidence="3" id="KW-1015">Disulfide bond</keyword>
<dbReference type="GO" id="GO:0004866">
    <property type="term" value="F:endopeptidase inhibitor activity"/>
    <property type="evidence" value="ECO:0007669"/>
    <property type="project" value="InterPro"/>
</dbReference>
<evidence type="ECO:0000259" key="11">
    <source>
        <dbReference type="SMART" id="SM01360"/>
    </source>
</evidence>
<dbReference type="Gene3D" id="6.20.50.160">
    <property type="match status" value="1"/>
</dbReference>
<evidence type="ECO:0000256" key="1">
    <source>
        <dbReference type="ARBA" id="ARBA00010952"/>
    </source>
</evidence>
<dbReference type="CDD" id="cd02897">
    <property type="entry name" value="A2M_2"/>
    <property type="match status" value="1"/>
</dbReference>
<name>A0AAV5TFX4_9BILA</name>
<dbReference type="FunFam" id="1.50.10.20:FF:000001">
    <property type="entry name" value="CD109 isoform 1"/>
    <property type="match status" value="1"/>
</dbReference>
<dbReference type="FunFam" id="2.60.40.1930:FF:000001">
    <property type="entry name" value="CD109 isoform 3"/>
    <property type="match status" value="1"/>
</dbReference>
<dbReference type="Pfam" id="PF07703">
    <property type="entry name" value="A2M_BRD"/>
    <property type="match status" value="1"/>
</dbReference>
<dbReference type="Gene3D" id="2.20.130.20">
    <property type="match status" value="1"/>
</dbReference>
<dbReference type="GO" id="GO:0005615">
    <property type="term" value="C:extracellular space"/>
    <property type="evidence" value="ECO:0007669"/>
    <property type="project" value="InterPro"/>
</dbReference>
<comment type="similarity">
    <text evidence="1">Belongs to the protease inhibitor I39 (alpha-2-macroglobulin) family.</text>
</comment>
<feature type="domain" description="Alpha-2-macroglobulin bait region" evidence="10">
    <location>
        <begin position="532"/>
        <end position="668"/>
    </location>
</feature>
<comment type="subunit">
    <text evidence="6">Heterodimer of a TEP1-N chain and an TEP1-C chain non-covalently linked. Forms a complex composed of TEP1-N and TEP1-C heterodimer, LRIM1 and APL1C; the interaction stabilizes TEP1-N and TEP1-C heterodimer, prevents its binding to tissues while circulating in the hemolymph and protects the thioester bond from hydrolysis. Mature TEP1 and to a lesser extent full-length TEP1 interact with SPCLIP1; the interaction is induced by microbial infection.</text>
</comment>
<dbReference type="Pfam" id="PF17791">
    <property type="entry name" value="MG3"/>
    <property type="match status" value="1"/>
</dbReference>
<dbReference type="InterPro" id="IPR008930">
    <property type="entry name" value="Terpenoid_cyclase/PrenylTrfase"/>
</dbReference>
<dbReference type="Pfam" id="PF07678">
    <property type="entry name" value="TED_complement"/>
    <property type="match status" value="1"/>
</dbReference>
<proteinExistence type="inferred from homology"/>
<dbReference type="PANTHER" id="PTHR11412:SF175">
    <property type="entry name" value="TEP (THIOLESTER CONTAINING PROTEIN)"/>
    <property type="match status" value="1"/>
</dbReference>
<evidence type="ECO:0000256" key="4">
    <source>
        <dbReference type="ARBA" id="ARBA00023180"/>
    </source>
</evidence>
<dbReference type="InterPro" id="IPR036595">
    <property type="entry name" value="A-macroglobulin_rcpt-bd_sf"/>
</dbReference>
<evidence type="ECO:0000256" key="6">
    <source>
        <dbReference type="ARBA" id="ARBA00063781"/>
    </source>
</evidence>
<dbReference type="SMART" id="SM01360">
    <property type="entry name" value="A2M"/>
    <property type="match status" value="1"/>
</dbReference>
<dbReference type="InterPro" id="IPR019742">
    <property type="entry name" value="MacrogloblnA2_CS"/>
</dbReference>
<dbReference type="Proteomes" id="UP001432027">
    <property type="component" value="Unassembled WGS sequence"/>
</dbReference>
<evidence type="ECO:0000259" key="10">
    <source>
        <dbReference type="SMART" id="SM01359"/>
    </source>
</evidence>